<accession>A0A816H1I2</accession>
<proteinExistence type="predicted"/>
<dbReference type="Pfam" id="PF13676">
    <property type="entry name" value="TIR_2"/>
    <property type="match status" value="1"/>
</dbReference>
<gene>
    <name evidence="3" type="ORF">KQP761_LOCUS36405</name>
</gene>
<evidence type="ECO:0000313" key="3">
    <source>
        <dbReference type="EMBL" id="CAF1680390.1"/>
    </source>
</evidence>
<dbReference type="AlphaFoldDB" id="A0A816H1I2"/>
<dbReference type="InterPro" id="IPR035897">
    <property type="entry name" value="Toll_tir_struct_dom_sf"/>
</dbReference>
<feature type="domain" description="TIR" evidence="2">
    <location>
        <begin position="67"/>
        <end position="184"/>
    </location>
</feature>
<evidence type="ECO:0000256" key="1">
    <source>
        <dbReference type="SAM" id="MobiDB-lite"/>
    </source>
</evidence>
<dbReference type="Proteomes" id="UP000663834">
    <property type="component" value="Unassembled WGS sequence"/>
</dbReference>
<comment type="caution">
    <text evidence="3">The sequence shown here is derived from an EMBL/GenBank/DDBJ whole genome shotgun (WGS) entry which is preliminary data.</text>
</comment>
<feature type="compositionally biased region" description="Polar residues" evidence="1">
    <location>
        <begin position="1"/>
        <end position="13"/>
    </location>
</feature>
<dbReference type="OrthoDB" id="10047075at2759"/>
<dbReference type="EMBL" id="CAJNOW010020610">
    <property type="protein sequence ID" value="CAF1680390.1"/>
    <property type="molecule type" value="Genomic_DNA"/>
</dbReference>
<protein>
    <recommendedName>
        <fullName evidence="2">TIR domain-containing protein</fullName>
    </recommendedName>
</protein>
<dbReference type="GO" id="GO:0007165">
    <property type="term" value="P:signal transduction"/>
    <property type="evidence" value="ECO:0007669"/>
    <property type="project" value="InterPro"/>
</dbReference>
<name>A0A816H1I2_9BILA</name>
<sequence length="580" mass="66519">MGCNSSLPPTTVAQPLHQATGEKQRKLQPETIVKYDPTTPADPTAKKLPAEPVAAAAAPMNNNKKHIMLSYQHANQELVLKVYKFLQKHRVAVWMDIKGGMEEHLLDSMAAAVQNSAAVVCFLTQKYQDSQNCKDEFKYARKKDKPIIPCLITPGWKPDGWLDIGISDLLYIDFKKTTEENFEHKCEELLEKIKQVVKSDDIFISRYLELRMEYPLVFEEDDVAAELQEELNYDGFNVDDTSKMVPNIHEGPELKIVNIDQTQINKHTCEGNSMVRLLLTGKGKDRNVQANQDTFGSDGEFLNYFFIPKLVFYNKSKEPISIIELSGEYEDSHGNWCECHNIKLCSALSENDANYNWLPDTTLNLEPLKLTTFCVRVDVKVKGTPGSSTKHRMRAHKSLSQPFKIRLTLHGTEGKTASLLVEQANEPFVLPTKEIIRKNFDFENIVAFVYADDCDADDRYWVIIYYEDKSKLRFSFGYSLNGCETKYLDTWLIKDLCNQAKKTATTEIVLDEWNHDWRTITALFDKETFILFGFRIELKTDTSKTRETGLLPLDKIRERLAIEKLQPEDDRILTTYTSIS</sequence>
<organism evidence="3 4">
    <name type="scientific">Rotaria magnacalcarata</name>
    <dbReference type="NCBI Taxonomy" id="392030"/>
    <lineage>
        <taxon>Eukaryota</taxon>
        <taxon>Metazoa</taxon>
        <taxon>Spiralia</taxon>
        <taxon>Gnathifera</taxon>
        <taxon>Rotifera</taxon>
        <taxon>Eurotatoria</taxon>
        <taxon>Bdelloidea</taxon>
        <taxon>Philodinida</taxon>
        <taxon>Philodinidae</taxon>
        <taxon>Rotaria</taxon>
    </lineage>
</organism>
<dbReference type="InterPro" id="IPR000157">
    <property type="entry name" value="TIR_dom"/>
</dbReference>
<dbReference type="PANTHER" id="PTHR46270:SF2">
    <property type="entry name" value="TIR DOMAIN-CONTAINING PROTEIN"/>
    <property type="match status" value="1"/>
</dbReference>
<evidence type="ECO:0000259" key="2">
    <source>
        <dbReference type="Pfam" id="PF13676"/>
    </source>
</evidence>
<dbReference type="SUPFAM" id="SSF52200">
    <property type="entry name" value="Toll/Interleukin receptor TIR domain"/>
    <property type="match status" value="1"/>
</dbReference>
<evidence type="ECO:0000313" key="4">
    <source>
        <dbReference type="Proteomes" id="UP000663834"/>
    </source>
</evidence>
<dbReference type="PANTHER" id="PTHR46270">
    <property type="entry name" value="ARMADILLO-TYPE FOLD-RELATED"/>
    <property type="match status" value="1"/>
</dbReference>
<reference evidence="3" key="1">
    <citation type="submission" date="2021-02" db="EMBL/GenBank/DDBJ databases">
        <authorList>
            <person name="Nowell W R."/>
        </authorList>
    </citation>
    <scope>NUCLEOTIDE SEQUENCE</scope>
</reference>
<dbReference type="Gene3D" id="3.40.50.10140">
    <property type="entry name" value="Toll/interleukin-1 receptor homology (TIR) domain"/>
    <property type="match status" value="1"/>
</dbReference>
<feature type="region of interest" description="Disordered" evidence="1">
    <location>
        <begin position="1"/>
        <end position="46"/>
    </location>
</feature>